<reference evidence="3 4" key="1">
    <citation type="submission" date="2017-09" db="EMBL/GenBank/DDBJ databases">
        <title>Depth-based differentiation of microbial function through sediment-hosted aquifers and enrichment of novel symbionts in the deep terrestrial subsurface.</title>
        <authorList>
            <person name="Probst A.J."/>
            <person name="Ladd B."/>
            <person name="Jarett J.K."/>
            <person name="Geller-Mcgrath D.E."/>
            <person name="Sieber C.M."/>
            <person name="Emerson J.B."/>
            <person name="Anantharaman K."/>
            <person name="Thomas B.C."/>
            <person name="Malmstrom R."/>
            <person name="Stieglmeier M."/>
            <person name="Klingl A."/>
            <person name="Woyke T."/>
            <person name="Ryan C.M."/>
            <person name="Banfield J.F."/>
        </authorList>
    </citation>
    <scope>NUCLEOTIDE SEQUENCE [LARGE SCALE GENOMIC DNA]</scope>
    <source>
        <strain evidence="3">CG10_big_fil_rev_8_21_14_0_10_46_23</strain>
    </source>
</reference>
<feature type="transmembrane region" description="Helical" evidence="1">
    <location>
        <begin position="9"/>
        <end position="30"/>
    </location>
</feature>
<evidence type="ECO:0000313" key="4">
    <source>
        <dbReference type="Proteomes" id="UP000230232"/>
    </source>
</evidence>
<dbReference type="EMBL" id="PCXO01000007">
    <property type="protein sequence ID" value="PIR41321.1"/>
    <property type="molecule type" value="Genomic_DNA"/>
</dbReference>
<dbReference type="Proteomes" id="UP000230232">
    <property type="component" value="Unassembled WGS sequence"/>
</dbReference>
<feature type="domain" description="YdbS-like PH" evidence="2">
    <location>
        <begin position="68"/>
        <end position="148"/>
    </location>
</feature>
<sequence>MERLDKKAVWLFFFQTSFFFTVIAFVTFFISLEVLSRWFSDIFSFAGSVWVALIGAFLFSYVWSFLFYKFYKYELGGEVFKKEYGVISKKYVSIPYGRIQNIDIHRSLMMRILGLSMLKIQTAGGSGAIGSEATLPGLSSKRAEEIREVLIRRMKDSSSSQGL</sequence>
<keyword evidence="1" id="KW-0472">Membrane</keyword>
<protein>
    <recommendedName>
        <fullName evidence="2">YdbS-like PH domain-containing protein</fullName>
    </recommendedName>
</protein>
<dbReference type="PANTHER" id="PTHR34473:SF2">
    <property type="entry name" value="UPF0699 TRANSMEMBRANE PROTEIN YDBT"/>
    <property type="match status" value="1"/>
</dbReference>
<organism evidence="3 4">
    <name type="scientific">Candidatus Yanofskybacteria bacterium CG10_big_fil_rev_8_21_14_0_10_46_23</name>
    <dbReference type="NCBI Taxonomy" id="1975098"/>
    <lineage>
        <taxon>Bacteria</taxon>
        <taxon>Candidatus Yanofskyibacteriota</taxon>
    </lineage>
</organism>
<keyword evidence="1" id="KW-1133">Transmembrane helix</keyword>
<feature type="transmembrane region" description="Helical" evidence="1">
    <location>
        <begin position="42"/>
        <end position="68"/>
    </location>
</feature>
<evidence type="ECO:0000259" key="2">
    <source>
        <dbReference type="Pfam" id="PF03703"/>
    </source>
</evidence>
<keyword evidence="1" id="KW-0812">Transmembrane</keyword>
<dbReference type="PANTHER" id="PTHR34473">
    <property type="entry name" value="UPF0699 TRANSMEMBRANE PROTEIN YDBS"/>
    <property type="match status" value="1"/>
</dbReference>
<gene>
    <name evidence="3" type="ORF">COV31_01700</name>
</gene>
<evidence type="ECO:0000313" key="3">
    <source>
        <dbReference type="EMBL" id="PIR41321.1"/>
    </source>
</evidence>
<dbReference type="Pfam" id="PF03703">
    <property type="entry name" value="bPH_2"/>
    <property type="match status" value="1"/>
</dbReference>
<proteinExistence type="predicted"/>
<name>A0A2H0R466_9BACT</name>
<comment type="caution">
    <text evidence="3">The sequence shown here is derived from an EMBL/GenBank/DDBJ whole genome shotgun (WGS) entry which is preliminary data.</text>
</comment>
<dbReference type="AlphaFoldDB" id="A0A2H0R466"/>
<evidence type="ECO:0000256" key="1">
    <source>
        <dbReference type="SAM" id="Phobius"/>
    </source>
</evidence>
<dbReference type="InterPro" id="IPR005182">
    <property type="entry name" value="YdbS-like_PH"/>
</dbReference>
<accession>A0A2H0R466</accession>